<keyword evidence="4" id="KW-1185">Reference proteome</keyword>
<dbReference type="GO" id="GO:0030833">
    <property type="term" value="P:regulation of actin filament polymerization"/>
    <property type="evidence" value="ECO:0007669"/>
    <property type="project" value="TreeGrafter"/>
</dbReference>
<evidence type="ECO:0000313" key="4">
    <source>
        <dbReference type="Proteomes" id="UP000675881"/>
    </source>
</evidence>
<protein>
    <submittedName>
        <fullName evidence="3">FCHSD</fullName>
    </submittedName>
</protein>
<dbReference type="InterPro" id="IPR027267">
    <property type="entry name" value="AH/BAR_dom_sf"/>
</dbReference>
<dbReference type="SUPFAM" id="SSF103657">
    <property type="entry name" value="BAR/IMD domain-like"/>
    <property type="match status" value="1"/>
</dbReference>
<dbReference type="Gene3D" id="1.20.1270.60">
    <property type="entry name" value="Arfaptin homology (AH) domain/BAR domain"/>
    <property type="match status" value="1"/>
</dbReference>
<dbReference type="InterPro" id="IPR031160">
    <property type="entry name" value="F_BAR_dom"/>
</dbReference>
<dbReference type="SMART" id="SM00055">
    <property type="entry name" value="FCH"/>
    <property type="match status" value="1"/>
</dbReference>
<dbReference type="AlphaFoldDB" id="A0A7R8HAQ8"/>
<name>A0A7R8HAQ8_LEPSM</name>
<sequence length="609" mass="69635">MIISGSAQSFVAIYNRDATFFLNTNRAIKHKKISRVLQKQNHHFFTCVSYYNDTRHWRDYLQAVIARNPITIVKIAPGRLIFSSNEDTIHTFINNAAYFRALGIKGTSNNANNSLFQIKYWVFIFYTPSGMSIVPPLLIQLTIRMAQPPPRKGAFSKLCQNLNKEQHSKLQIKIQQEGDLLEDIRTFVKQKASIEKHYADGMLKLSTTYSNRRIASLVDINDEMSSSSNNKLEEKNVYTVWKHLLDENEKIAKARLAAVQVLQEEVEKDAKVLRNSKQSHAKKSLERLGIVQKEVQQTVAEVDRTKKAYYDDESSAHDVRDKAKDAEERSKGRKKDVMSLFHSKSTLRKHAGKLSIKQEECDIRSTGTRNDYILSLASANAHQDFYFKQDLQESIRNSELNFYEKISTYLNTVARAEVLTTTAVLSSFSNIRDQAECITRDYNYNCYMQAYPCLREHTNYEFEACDGDSTTIITPSEHDGGYSLNYEARQNASKLNQASKTIKAYNKRIKACHHHKTKGLKQEPNDTGGPDLNTKIIELQIAIRNAEMEKAKAESRLAKLREGGISVDEYIDASVYAPTPQESEYEKPQQVKQATEVEDNKPKTNFTNK</sequence>
<dbReference type="OrthoDB" id="10065861at2759"/>
<evidence type="ECO:0000256" key="2">
    <source>
        <dbReference type="SAM" id="MobiDB-lite"/>
    </source>
</evidence>
<dbReference type="GO" id="GO:0031594">
    <property type="term" value="C:neuromuscular junction"/>
    <property type="evidence" value="ECO:0007669"/>
    <property type="project" value="TreeGrafter"/>
</dbReference>
<dbReference type="GO" id="GO:0055037">
    <property type="term" value="C:recycling endosome"/>
    <property type="evidence" value="ECO:0007669"/>
    <property type="project" value="TreeGrafter"/>
</dbReference>
<gene>
    <name evidence="3" type="ORF">LSAA_10339</name>
</gene>
<dbReference type="Proteomes" id="UP000675881">
    <property type="component" value="Chromosome 5"/>
</dbReference>
<feature type="region of interest" description="Disordered" evidence="2">
    <location>
        <begin position="312"/>
        <end position="335"/>
    </location>
</feature>
<organism evidence="3 4">
    <name type="scientific">Lepeophtheirus salmonis</name>
    <name type="common">Salmon louse</name>
    <name type="synonym">Caligus salmonis</name>
    <dbReference type="NCBI Taxonomy" id="72036"/>
    <lineage>
        <taxon>Eukaryota</taxon>
        <taxon>Metazoa</taxon>
        <taxon>Ecdysozoa</taxon>
        <taxon>Arthropoda</taxon>
        <taxon>Crustacea</taxon>
        <taxon>Multicrustacea</taxon>
        <taxon>Hexanauplia</taxon>
        <taxon>Copepoda</taxon>
        <taxon>Siphonostomatoida</taxon>
        <taxon>Caligidae</taxon>
        <taxon>Lepeophtheirus</taxon>
    </lineage>
</organism>
<dbReference type="Pfam" id="PF00611">
    <property type="entry name" value="FCH"/>
    <property type="match status" value="1"/>
</dbReference>
<evidence type="ECO:0000256" key="1">
    <source>
        <dbReference type="SAM" id="Coils"/>
    </source>
</evidence>
<dbReference type="PANTHER" id="PTHR15735">
    <property type="entry name" value="FCH AND DOUBLE SH3 DOMAINS PROTEIN"/>
    <property type="match status" value="1"/>
</dbReference>
<feature type="compositionally biased region" description="Basic and acidic residues" evidence="2">
    <location>
        <begin position="312"/>
        <end position="330"/>
    </location>
</feature>
<feature type="region of interest" description="Disordered" evidence="2">
    <location>
        <begin position="577"/>
        <end position="609"/>
    </location>
</feature>
<keyword evidence="1" id="KW-0175">Coiled coil</keyword>
<dbReference type="PANTHER" id="PTHR15735:SF21">
    <property type="entry name" value="PROTEIN NERVOUS WRECK"/>
    <property type="match status" value="1"/>
</dbReference>
<evidence type="ECO:0000313" key="3">
    <source>
        <dbReference type="EMBL" id="CAF2960286.1"/>
    </source>
</evidence>
<feature type="coiled-coil region" evidence="1">
    <location>
        <begin position="536"/>
        <end position="563"/>
    </location>
</feature>
<dbReference type="EMBL" id="HG994584">
    <property type="protein sequence ID" value="CAF2960286.1"/>
    <property type="molecule type" value="Genomic_DNA"/>
</dbReference>
<dbReference type="GO" id="GO:0007274">
    <property type="term" value="P:neuromuscular synaptic transmission"/>
    <property type="evidence" value="ECO:0007669"/>
    <property type="project" value="TreeGrafter"/>
</dbReference>
<reference evidence="3" key="1">
    <citation type="submission" date="2021-02" db="EMBL/GenBank/DDBJ databases">
        <authorList>
            <person name="Bekaert M."/>
        </authorList>
    </citation>
    <scope>NUCLEOTIDE SEQUENCE</scope>
    <source>
        <strain evidence="3">IoA-00</strain>
    </source>
</reference>
<dbReference type="PROSITE" id="PS51741">
    <property type="entry name" value="F_BAR"/>
    <property type="match status" value="1"/>
</dbReference>
<dbReference type="InterPro" id="IPR001060">
    <property type="entry name" value="FCH_dom"/>
</dbReference>
<proteinExistence type="predicted"/>
<accession>A0A7R8HAQ8</accession>